<name>A0ABM1ECI6_PRICU</name>
<keyword evidence="28" id="KW-1185">Reference proteome</keyword>
<evidence type="ECO:0000256" key="6">
    <source>
        <dbReference type="ARBA" id="ARBA00023136"/>
    </source>
</evidence>
<evidence type="ECO:0000256" key="24">
    <source>
        <dbReference type="ARBA" id="ARBA00046376"/>
    </source>
</evidence>
<feature type="transmembrane region" description="Helical" evidence="26">
    <location>
        <begin position="56"/>
        <end position="77"/>
    </location>
</feature>
<comment type="catalytic activity">
    <reaction evidence="15">
        <text>L-arginyl-L-alpha-amino acid(out) = L-arginyl-L-alpha-amino acid(in)</text>
        <dbReference type="Rhea" id="RHEA:79371"/>
        <dbReference type="ChEBI" id="CHEBI:84315"/>
    </reaction>
</comment>
<evidence type="ECO:0000256" key="8">
    <source>
        <dbReference type="ARBA" id="ARBA00044876"/>
    </source>
</evidence>
<feature type="transmembrane region" description="Helical" evidence="26">
    <location>
        <begin position="98"/>
        <end position="120"/>
    </location>
</feature>
<dbReference type="Pfam" id="PF07690">
    <property type="entry name" value="MFS_1"/>
    <property type="match status" value="1"/>
</dbReference>
<comment type="catalytic activity">
    <reaction evidence="14">
        <text>L-aspartyl-L-lysine(out) = L-aspartyl-L-lysine(in)</text>
        <dbReference type="Rhea" id="RHEA:79411"/>
        <dbReference type="ChEBI" id="CHEBI:229953"/>
    </reaction>
</comment>
<dbReference type="InterPro" id="IPR036259">
    <property type="entry name" value="MFS_trans_sf"/>
</dbReference>
<organism evidence="28 29">
    <name type="scientific">Priapulus caudatus</name>
    <name type="common">Priapulid worm</name>
    <dbReference type="NCBI Taxonomy" id="37621"/>
    <lineage>
        <taxon>Eukaryota</taxon>
        <taxon>Metazoa</taxon>
        <taxon>Ecdysozoa</taxon>
        <taxon>Scalidophora</taxon>
        <taxon>Priapulida</taxon>
        <taxon>Priapulimorpha</taxon>
        <taxon>Priapulimorphida</taxon>
        <taxon>Priapulidae</taxon>
        <taxon>Priapulus</taxon>
    </lineage>
</organism>
<evidence type="ECO:0000256" key="21">
    <source>
        <dbReference type="ARBA" id="ARBA00044985"/>
    </source>
</evidence>
<keyword evidence="5 26" id="KW-1133">Transmembrane helix</keyword>
<evidence type="ECO:0000256" key="14">
    <source>
        <dbReference type="ARBA" id="ARBA00044898"/>
    </source>
</evidence>
<evidence type="ECO:0000259" key="27">
    <source>
        <dbReference type="PROSITE" id="PS50850"/>
    </source>
</evidence>
<feature type="transmembrane region" description="Helical" evidence="26">
    <location>
        <begin position="126"/>
        <end position="150"/>
    </location>
</feature>
<evidence type="ECO:0000256" key="9">
    <source>
        <dbReference type="ARBA" id="ARBA00044878"/>
    </source>
</evidence>
<evidence type="ECO:0000256" key="5">
    <source>
        <dbReference type="ARBA" id="ARBA00022989"/>
    </source>
</evidence>
<feature type="transmembrane region" description="Helical" evidence="26">
    <location>
        <begin position="281"/>
        <end position="308"/>
    </location>
</feature>
<evidence type="ECO:0000256" key="17">
    <source>
        <dbReference type="ARBA" id="ARBA00044903"/>
    </source>
</evidence>
<dbReference type="Proteomes" id="UP000695022">
    <property type="component" value="Unplaced"/>
</dbReference>
<evidence type="ECO:0000256" key="1">
    <source>
        <dbReference type="ARBA" id="ARBA00004155"/>
    </source>
</evidence>
<comment type="catalytic activity">
    <reaction evidence="11">
        <text>L-alpha-aminoacyl-L-histidine(out) = L-alpha-aminoacyl-L-histidine(in)</text>
        <dbReference type="Rhea" id="RHEA:79375"/>
        <dbReference type="ChEBI" id="CHEBI:229967"/>
    </reaction>
</comment>
<evidence type="ECO:0000256" key="10">
    <source>
        <dbReference type="ARBA" id="ARBA00044881"/>
    </source>
</evidence>
<feature type="domain" description="Major facilitator superfamily (MFS) profile" evidence="27">
    <location>
        <begin position="59"/>
        <end position="463"/>
    </location>
</feature>
<sequence length="539" mass="59508">MPETEPLLVSSPSRDYGSDGGASPNKRRVSAVRSVDPSQLEIPGCGGTLCCHPGRWMHRFIMLVLMCLLGFGSYFCYDNPSALQDDMKRDLRVSTSEFMSLYSWYSWPNVVLCFFGGFMLDSVFGIRVGTVVFALFVLFGQLVFALGAFLDKFWLMQAGRFLFGTGGESLAVAQNTYAVTWFKGKELNMVFGLQLSIARVGSTANMNLMGPVYDLVGRVFDLDGYEQLGIALFFAAATCVMTLICALLLGFFDHRANRILRLDEGKTAEAIHITDVKDFGLAFWMLCIICVSFYVAIFPFIGLGVMFFESKFGFTKSNALAVNGIVYIISAVASPLLGFMVDRVGRNITWVIIAIVVTMGCHATMAFTFLNPFIAMSVMGISYSLLASALWPTVAYVIADHQLGTAYGIMQAIQNLGLAVIALVCGSVVDNNGYLILEVFFLGWLALALVAAVLLYLIDSGRGLNLNLSATGRAQMVEELEREERAKEEALGDYAQTADLLRPRSNFYFRNRYLSRLGAKLPEHYNIYTSALVRRSLLQ</sequence>
<dbReference type="Gene3D" id="1.20.1250.20">
    <property type="entry name" value="MFS general substrate transporter like domains"/>
    <property type="match status" value="2"/>
</dbReference>
<feature type="transmembrane region" description="Helical" evidence="26">
    <location>
        <begin position="228"/>
        <end position="252"/>
    </location>
</feature>
<dbReference type="InterPro" id="IPR011701">
    <property type="entry name" value="MFS"/>
</dbReference>
<dbReference type="PROSITE" id="PS50850">
    <property type="entry name" value="MFS"/>
    <property type="match status" value="1"/>
</dbReference>
<evidence type="ECO:0000256" key="19">
    <source>
        <dbReference type="ARBA" id="ARBA00044919"/>
    </source>
</evidence>
<feature type="transmembrane region" description="Helical" evidence="26">
    <location>
        <begin position="406"/>
        <end position="429"/>
    </location>
</feature>
<feature type="transmembrane region" description="Helical" evidence="26">
    <location>
        <begin position="435"/>
        <end position="458"/>
    </location>
</feature>
<dbReference type="InterPro" id="IPR052187">
    <property type="entry name" value="MFSD1"/>
</dbReference>
<comment type="catalytic activity">
    <reaction evidence="13">
        <text>L-alpha-aminoacyl-L-lysine(out) = L-alpha-aminoacyl-L-lysine(in)</text>
        <dbReference type="Rhea" id="RHEA:79383"/>
        <dbReference type="ChEBI" id="CHEBI:229966"/>
    </reaction>
</comment>
<dbReference type="InterPro" id="IPR020846">
    <property type="entry name" value="MFS_dom"/>
</dbReference>
<evidence type="ECO:0000256" key="15">
    <source>
        <dbReference type="ARBA" id="ARBA00044899"/>
    </source>
</evidence>
<comment type="similarity">
    <text evidence="2">Belongs to the major facilitator superfamily.</text>
</comment>
<feature type="transmembrane region" description="Helical" evidence="26">
    <location>
        <begin position="373"/>
        <end position="399"/>
    </location>
</feature>
<dbReference type="RefSeq" id="XP_014669907.1">
    <property type="nucleotide sequence ID" value="XM_014814421.1"/>
</dbReference>
<proteinExistence type="inferred from homology"/>
<feature type="transmembrane region" description="Helical" evidence="26">
    <location>
        <begin position="348"/>
        <end position="367"/>
    </location>
</feature>
<comment type="catalytic activity">
    <reaction evidence="19">
        <text>L-alanyl-L-lysine(out) = L-alanyl-L-lysine(in)</text>
        <dbReference type="Rhea" id="RHEA:79415"/>
        <dbReference type="ChEBI" id="CHEBI:192470"/>
    </reaction>
</comment>
<accession>A0ABM1ECI6</accession>
<comment type="catalytic activity">
    <reaction evidence="18">
        <text>L-histidyl-L-alpha-amino acid(out) = L-histidyl-L-alpha-amino acid(in)</text>
        <dbReference type="Rhea" id="RHEA:79379"/>
        <dbReference type="ChEBI" id="CHEBI:229964"/>
    </reaction>
</comment>
<evidence type="ECO:0000256" key="16">
    <source>
        <dbReference type="ARBA" id="ARBA00044900"/>
    </source>
</evidence>
<comment type="catalytic activity">
    <reaction evidence="17">
        <text>L-arginyl-glycine(out) = L-arginyl-glycine(in)</text>
        <dbReference type="Rhea" id="RHEA:79391"/>
        <dbReference type="ChEBI" id="CHEBI:229955"/>
    </reaction>
</comment>
<keyword evidence="7" id="KW-0458">Lysosome</keyword>
<evidence type="ECO:0000256" key="22">
    <source>
        <dbReference type="ARBA" id="ARBA00045018"/>
    </source>
</evidence>
<evidence type="ECO:0000256" key="2">
    <source>
        <dbReference type="ARBA" id="ARBA00008335"/>
    </source>
</evidence>
<feature type="region of interest" description="Disordered" evidence="25">
    <location>
        <begin position="1"/>
        <end position="29"/>
    </location>
</feature>
<evidence type="ECO:0000256" key="7">
    <source>
        <dbReference type="ARBA" id="ARBA00023228"/>
    </source>
</evidence>
<comment type="subcellular location">
    <subcellularLocation>
        <location evidence="1">Lysosome membrane</location>
        <topology evidence="1">Multi-pass membrane protein</topology>
    </subcellularLocation>
</comment>
<keyword evidence="4 26" id="KW-0812">Transmembrane</keyword>
<evidence type="ECO:0000256" key="23">
    <source>
        <dbReference type="ARBA" id="ARBA00045709"/>
    </source>
</evidence>
<comment type="catalytic activity">
    <reaction evidence="10">
        <text>L-alpha-aminoacyl-L-arginine(out) = L-alpha-aminoacyl-L-arginine(in)</text>
        <dbReference type="Rhea" id="RHEA:79367"/>
        <dbReference type="ChEBI" id="CHEBI:229968"/>
    </reaction>
</comment>
<dbReference type="PANTHER" id="PTHR23512">
    <property type="entry name" value="MAJOR FACILITATOR SUPERFAMILY DOMAIN-CONTAINING PROTEIN 1"/>
    <property type="match status" value="1"/>
</dbReference>
<comment type="catalytic activity">
    <reaction evidence="9">
        <text>L-histidyl-glycine(out) = L-histidyl-glycine(in)</text>
        <dbReference type="Rhea" id="RHEA:79395"/>
        <dbReference type="ChEBI" id="CHEBI:229957"/>
    </reaction>
</comment>
<comment type="catalytic activity">
    <reaction evidence="20">
        <text>L-lysyl-glycine(out) = L-lysyl-glycine(in)</text>
        <dbReference type="Rhea" id="RHEA:79407"/>
        <dbReference type="ChEBI" id="CHEBI:191202"/>
    </reaction>
</comment>
<evidence type="ECO:0000256" key="18">
    <source>
        <dbReference type="ARBA" id="ARBA00044912"/>
    </source>
</evidence>
<comment type="catalytic activity">
    <reaction evidence="16">
        <text>L-lysyl-L-lysine(out) = L-lysyl-L-lysine(in)</text>
        <dbReference type="Rhea" id="RHEA:79403"/>
        <dbReference type="ChEBI" id="CHEBI:229956"/>
    </reaction>
</comment>
<comment type="catalytic activity">
    <reaction evidence="12">
        <text>L-lysyl-L-alpha-amino acid(out) = L-lysyl-L-alpha-amino acid(in)</text>
        <dbReference type="Rhea" id="RHEA:79387"/>
        <dbReference type="ChEBI" id="CHEBI:229965"/>
    </reaction>
</comment>
<dbReference type="CDD" id="cd17340">
    <property type="entry name" value="MFS_MFSD1"/>
    <property type="match status" value="1"/>
</dbReference>
<comment type="subunit">
    <text evidence="24">Homodimer. Interacts with lysosomal protein GLMP (via lumenal domain); the interaction starts while both proteins are still in the endoplasmic reticulum and is required for stabilization of MFSD1 in lysosomes but has no direct effect on its targeting to lysosomes or transporter activity.</text>
</comment>
<dbReference type="PANTHER" id="PTHR23512:SF3">
    <property type="entry name" value="MAJOR FACILITATOR SUPERFAMILY DOMAIN-CONTAINING PROTEIN 1"/>
    <property type="match status" value="1"/>
</dbReference>
<evidence type="ECO:0000256" key="11">
    <source>
        <dbReference type="ARBA" id="ARBA00044884"/>
    </source>
</evidence>
<keyword evidence="6 26" id="KW-0472">Membrane</keyword>
<protein>
    <recommendedName>
        <fullName evidence="21">Lysosomal dipeptide transporter MFSD1</fullName>
    </recommendedName>
    <alternativeName>
        <fullName evidence="22">Major facilitator superfamily domain-containing protein 1</fullName>
    </alternativeName>
</protein>
<evidence type="ECO:0000256" key="3">
    <source>
        <dbReference type="ARBA" id="ARBA00022448"/>
    </source>
</evidence>
<keyword evidence="3" id="KW-0813">Transport</keyword>
<dbReference type="GeneID" id="106810937"/>
<evidence type="ECO:0000256" key="12">
    <source>
        <dbReference type="ARBA" id="ARBA00044891"/>
    </source>
</evidence>
<evidence type="ECO:0000256" key="26">
    <source>
        <dbReference type="SAM" id="Phobius"/>
    </source>
</evidence>
<evidence type="ECO:0000256" key="20">
    <source>
        <dbReference type="ARBA" id="ARBA00044924"/>
    </source>
</evidence>
<comment type="catalytic activity">
    <reaction evidence="8">
        <text>L-lysyl-L-alanine(out) = L-lysyl-L-alanine(in)</text>
        <dbReference type="Rhea" id="RHEA:79399"/>
        <dbReference type="ChEBI" id="CHEBI:229954"/>
    </reaction>
</comment>
<feature type="transmembrane region" description="Helical" evidence="26">
    <location>
        <begin position="320"/>
        <end position="341"/>
    </location>
</feature>
<evidence type="ECO:0000256" key="25">
    <source>
        <dbReference type="SAM" id="MobiDB-lite"/>
    </source>
</evidence>
<dbReference type="SUPFAM" id="SSF103473">
    <property type="entry name" value="MFS general substrate transporter"/>
    <property type="match status" value="1"/>
</dbReference>
<comment type="function">
    <text evidence="23">Lysosomal dipeptide uniporter that selectively exports lysine, arginine or histidine-containing dipeptides with a net positive charge from the lysosome lumen into the cytosol. Could play a role in a specific type of protein O-glycosylation indirectly regulating macrophages migration and tissue invasion. Also essential for liver homeostasis.</text>
</comment>
<evidence type="ECO:0000313" key="29">
    <source>
        <dbReference type="RefSeq" id="XP_014669907.1"/>
    </source>
</evidence>
<evidence type="ECO:0000256" key="13">
    <source>
        <dbReference type="ARBA" id="ARBA00044893"/>
    </source>
</evidence>
<evidence type="ECO:0000313" key="28">
    <source>
        <dbReference type="Proteomes" id="UP000695022"/>
    </source>
</evidence>
<gene>
    <name evidence="29" type="primary">LOC106810937</name>
</gene>
<evidence type="ECO:0000256" key="4">
    <source>
        <dbReference type="ARBA" id="ARBA00022692"/>
    </source>
</evidence>
<reference evidence="29" key="1">
    <citation type="submission" date="2025-08" db="UniProtKB">
        <authorList>
            <consortium name="RefSeq"/>
        </authorList>
    </citation>
    <scope>IDENTIFICATION</scope>
</reference>